<protein>
    <submittedName>
        <fullName evidence="5">Aldehyde dehydrogenase</fullName>
    </submittedName>
</protein>
<keyword evidence="3" id="KW-0560">Oxidoreductase</keyword>
<dbReference type="FunFam" id="3.40.605.10:FF:000007">
    <property type="entry name" value="NAD/NADP-dependent betaine aldehyde dehydrogenase"/>
    <property type="match status" value="1"/>
</dbReference>
<dbReference type="FunFam" id="3.40.309.10:FF:000009">
    <property type="entry name" value="Aldehyde dehydrogenase A"/>
    <property type="match status" value="1"/>
</dbReference>
<dbReference type="InterPro" id="IPR016162">
    <property type="entry name" value="Ald_DH_N"/>
</dbReference>
<dbReference type="PANTHER" id="PTHR42991">
    <property type="entry name" value="ALDEHYDE DEHYDROGENASE"/>
    <property type="match status" value="1"/>
</dbReference>
<dbReference type="InterPro" id="IPR016161">
    <property type="entry name" value="Ald_DH/histidinol_DH"/>
</dbReference>
<comment type="similarity">
    <text evidence="1">Belongs to the aldehyde dehydrogenase family.</text>
</comment>
<sequence length="481" mass="52260">MKVPIGANWVDRDEKTPVINPATGEPVDYVPNLSIDDVRSAIDSAHEALKAIQALTIAKRARLLLKAAELIRQRLEDLARTMALEIGRPIKSARLEVERAAQIFELAASEVRRALTGEFVPLEMYEWPAGNENRVAIVKREPVGVVASITPFNFPAASFAHKVAPALAVGNTVVHKPAPNAPLTQIKIAGILLEAGFPPGSINVVTGDPAKIGDEFVTNDKIALITFTGSDRTGLGVIAPRAISRGKRLIMELGGSDAMIVLEDADLAKAARAAVYGRFDYSGQFCNATKRLIVRKEVAQKFAEVLTEEVRRLKVGDPLDEGTDIGPLISQDAVRSMKAFLEDAVARGGQILVQLKAPEKGFYFPPTVIRLDARSGARALKEEVFGPVFPVVVVEDDEEAVEVANSTDYGLDAAIFTKDFARAYKLASRIKAGTIMVNDTTRLRWDALPFGGFKRSAVGREGVYHTMLAMTELKVIAWRLD</sequence>
<comment type="subunit">
    <text evidence="2">Homotetramer.</text>
</comment>
<dbReference type="InterPro" id="IPR015590">
    <property type="entry name" value="Aldehyde_DH_dom"/>
</dbReference>
<dbReference type="SUPFAM" id="SSF53720">
    <property type="entry name" value="ALDH-like"/>
    <property type="match status" value="1"/>
</dbReference>
<reference key="2">
    <citation type="submission" date="2011-03" db="EMBL/GenBank/DDBJ databases">
        <title>Complete genome sequence of the thermoacidophilic crenarchaeon Thermoproteus uzoniensis 768-20.</title>
        <authorList>
            <person name="Mardanov A.V."/>
            <person name="Gumerov V.M."/>
            <person name="Beletsky A.V."/>
            <person name="Prokofeva M.I."/>
            <person name="Bonch-Osmolovskaya E.A."/>
            <person name="Ravin N.V."/>
            <person name="Skryabin K.G."/>
        </authorList>
    </citation>
    <scope>NUCLEOTIDE SEQUENCE</scope>
    <source>
        <strain>768-20</strain>
    </source>
</reference>
<dbReference type="InterPro" id="IPR051020">
    <property type="entry name" value="ALDH-related_metabolic_enz"/>
</dbReference>
<organism evidence="5 6">
    <name type="scientific">Thermoproteus uzoniensis (strain 768-20)</name>
    <dbReference type="NCBI Taxonomy" id="999630"/>
    <lineage>
        <taxon>Archaea</taxon>
        <taxon>Thermoproteota</taxon>
        <taxon>Thermoprotei</taxon>
        <taxon>Thermoproteales</taxon>
        <taxon>Thermoproteaceae</taxon>
        <taxon>Thermoproteus</taxon>
    </lineage>
</organism>
<evidence type="ECO:0000259" key="4">
    <source>
        <dbReference type="Pfam" id="PF00171"/>
    </source>
</evidence>
<dbReference type="HOGENOM" id="CLU_005391_5_3_2"/>
<name>F2L1G9_THEU7</name>
<dbReference type="GeneID" id="10359688"/>
<dbReference type="Gene3D" id="3.40.605.10">
    <property type="entry name" value="Aldehyde Dehydrogenase, Chain A, domain 1"/>
    <property type="match status" value="1"/>
</dbReference>
<dbReference type="GO" id="GO:0008911">
    <property type="term" value="F:lactaldehyde dehydrogenase (NAD+) activity"/>
    <property type="evidence" value="ECO:0007669"/>
    <property type="project" value="TreeGrafter"/>
</dbReference>
<keyword evidence="6" id="KW-1185">Reference proteome</keyword>
<evidence type="ECO:0000256" key="2">
    <source>
        <dbReference type="ARBA" id="ARBA00011881"/>
    </source>
</evidence>
<dbReference type="AlphaFoldDB" id="F2L1G9"/>
<dbReference type="EMBL" id="CP002590">
    <property type="protein sequence ID" value="AEA11639.1"/>
    <property type="molecule type" value="Genomic_DNA"/>
</dbReference>
<evidence type="ECO:0000313" key="5">
    <source>
        <dbReference type="EMBL" id="AEA11639.1"/>
    </source>
</evidence>
<dbReference type="PROSITE" id="PS00070">
    <property type="entry name" value="ALDEHYDE_DEHYDR_CYS"/>
    <property type="match status" value="1"/>
</dbReference>
<dbReference type="Proteomes" id="UP000008138">
    <property type="component" value="Chromosome"/>
</dbReference>
<dbReference type="KEGG" id="tuz:TUZN_0139"/>
<dbReference type="STRING" id="999630.TUZN_0139"/>
<dbReference type="OrthoDB" id="6342at2157"/>
<dbReference type="RefSeq" id="WP_013678975.1">
    <property type="nucleotide sequence ID" value="NC_015315.1"/>
</dbReference>
<evidence type="ECO:0000256" key="1">
    <source>
        <dbReference type="ARBA" id="ARBA00009986"/>
    </source>
</evidence>
<evidence type="ECO:0000256" key="3">
    <source>
        <dbReference type="ARBA" id="ARBA00023002"/>
    </source>
</evidence>
<evidence type="ECO:0000313" key="6">
    <source>
        <dbReference type="Proteomes" id="UP000008138"/>
    </source>
</evidence>
<reference evidence="5 6" key="1">
    <citation type="journal article" date="2011" name="J. Bacteriol.">
        <title>Complete genome sequence of the thermoacidophilic crenarchaeon Thermoproteus uzoniensis 768-20.</title>
        <authorList>
            <person name="Mardanov A.V."/>
            <person name="Gumerov V.M."/>
            <person name="Beletsky A.V."/>
            <person name="Prokofeva M.I."/>
            <person name="Bonch-Osmolovskaya E.A."/>
            <person name="Ravin N.V."/>
            <person name="Skryabin K.G."/>
        </authorList>
    </citation>
    <scope>NUCLEOTIDE SEQUENCE [LARGE SCALE GENOMIC DNA]</scope>
    <source>
        <strain evidence="5 6">768-20</strain>
    </source>
</reference>
<dbReference type="Gene3D" id="3.40.309.10">
    <property type="entry name" value="Aldehyde Dehydrogenase, Chain A, domain 2"/>
    <property type="match status" value="1"/>
</dbReference>
<dbReference type="InterPro" id="IPR016160">
    <property type="entry name" value="Ald_DH_CS_CYS"/>
</dbReference>
<gene>
    <name evidence="5" type="ordered locus">TUZN_0139</name>
</gene>
<proteinExistence type="inferred from homology"/>
<feature type="domain" description="Aldehyde dehydrogenase" evidence="4">
    <location>
        <begin position="9"/>
        <end position="476"/>
    </location>
</feature>
<dbReference type="InterPro" id="IPR016163">
    <property type="entry name" value="Ald_DH_C"/>
</dbReference>
<dbReference type="PANTHER" id="PTHR42991:SF1">
    <property type="entry name" value="ALDEHYDE DEHYDROGENASE"/>
    <property type="match status" value="1"/>
</dbReference>
<accession>F2L1G9</accession>
<dbReference type="eggNOG" id="arCOG01252">
    <property type="taxonomic scope" value="Archaea"/>
</dbReference>
<dbReference type="Pfam" id="PF00171">
    <property type="entry name" value="Aldedh"/>
    <property type="match status" value="1"/>
</dbReference>